<evidence type="ECO:0000313" key="4">
    <source>
        <dbReference type="Proteomes" id="UP001055940"/>
    </source>
</evidence>
<dbReference type="EMBL" id="CP099837">
    <property type="protein sequence ID" value="USY23522.1"/>
    <property type="molecule type" value="Genomic_DNA"/>
</dbReference>
<keyword evidence="4" id="KW-1185">Reference proteome</keyword>
<organism evidence="3 4">
    <name type="scientific">Nocardiopsis exhalans</name>
    <dbReference type="NCBI Taxonomy" id="163604"/>
    <lineage>
        <taxon>Bacteria</taxon>
        <taxon>Bacillati</taxon>
        <taxon>Actinomycetota</taxon>
        <taxon>Actinomycetes</taxon>
        <taxon>Streptosporangiales</taxon>
        <taxon>Nocardiopsidaceae</taxon>
        <taxon>Nocardiopsis</taxon>
    </lineage>
</organism>
<name>A0ABY5DGP7_9ACTN</name>
<protein>
    <submittedName>
        <fullName evidence="3">Uncharacterized protein</fullName>
    </submittedName>
</protein>
<keyword evidence="2" id="KW-1133">Transmembrane helix</keyword>
<dbReference type="RefSeq" id="WP_254422176.1">
    <property type="nucleotide sequence ID" value="NZ_BAAAJB010000016.1"/>
</dbReference>
<proteinExistence type="predicted"/>
<feature type="transmembrane region" description="Helical" evidence="2">
    <location>
        <begin position="6"/>
        <end position="23"/>
    </location>
</feature>
<keyword evidence="2" id="KW-0812">Transmembrane</keyword>
<evidence type="ECO:0000256" key="2">
    <source>
        <dbReference type="SAM" id="Phobius"/>
    </source>
</evidence>
<keyword evidence="2" id="KW-0472">Membrane</keyword>
<accession>A0ABY5DGP7</accession>
<evidence type="ECO:0000256" key="1">
    <source>
        <dbReference type="SAM" id="MobiDB-lite"/>
    </source>
</evidence>
<evidence type="ECO:0000313" key="3">
    <source>
        <dbReference type="EMBL" id="USY23522.1"/>
    </source>
</evidence>
<sequence>MQAIDLVVIVVYLLASAWLGLRLSGRQRDDSPRADADTPDKPSESAGREEDRGSVS</sequence>
<feature type="region of interest" description="Disordered" evidence="1">
    <location>
        <begin position="26"/>
        <end position="56"/>
    </location>
</feature>
<gene>
    <name evidence="3" type="ORF">NE857_26525</name>
</gene>
<dbReference type="Proteomes" id="UP001055940">
    <property type="component" value="Chromosome"/>
</dbReference>
<reference evidence="3" key="1">
    <citation type="submission" date="2022-06" db="EMBL/GenBank/DDBJ databases">
        <authorList>
            <person name="Ping M."/>
        </authorList>
    </citation>
    <scope>NUCLEOTIDE SEQUENCE</scope>
    <source>
        <strain evidence="3">JCM11759T</strain>
    </source>
</reference>